<evidence type="ECO:0000313" key="3">
    <source>
        <dbReference type="Proteomes" id="UP000597762"/>
    </source>
</evidence>
<protein>
    <submittedName>
        <fullName evidence="2">Uncharacterized protein</fullName>
    </submittedName>
</protein>
<feature type="region of interest" description="Disordered" evidence="1">
    <location>
        <begin position="78"/>
        <end position="136"/>
    </location>
</feature>
<dbReference type="AlphaFoldDB" id="A0A812D234"/>
<comment type="caution">
    <text evidence="2">The sequence shown here is derived from an EMBL/GenBank/DDBJ whole genome shotgun (WGS) entry which is preliminary data.</text>
</comment>
<proteinExistence type="predicted"/>
<feature type="compositionally biased region" description="Pro residues" evidence="1">
    <location>
        <begin position="120"/>
        <end position="130"/>
    </location>
</feature>
<reference evidence="2" key="1">
    <citation type="submission" date="2021-01" db="EMBL/GenBank/DDBJ databases">
        <authorList>
            <person name="Li R."/>
            <person name="Bekaert M."/>
        </authorList>
    </citation>
    <scope>NUCLEOTIDE SEQUENCE</scope>
    <source>
        <strain evidence="2">Farmed</strain>
    </source>
</reference>
<name>A0A812D234_ACAPH</name>
<evidence type="ECO:0000313" key="2">
    <source>
        <dbReference type="EMBL" id="CAE1285972.1"/>
    </source>
</evidence>
<dbReference type="OrthoDB" id="10633338at2759"/>
<feature type="compositionally biased region" description="Polar residues" evidence="1">
    <location>
        <begin position="78"/>
        <end position="104"/>
    </location>
</feature>
<keyword evidence="3" id="KW-1185">Reference proteome</keyword>
<accession>A0A812D234</accession>
<organism evidence="2 3">
    <name type="scientific">Acanthosepion pharaonis</name>
    <name type="common">Pharaoh cuttlefish</name>
    <name type="synonym">Sepia pharaonis</name>
    <dbReference type="NCBI Taxonomy" id="158019"/>
    <lineage>
        <taxon>Eukaryota</taxon>
        <taxon>Metazoa</taxon>
        <taxon>Spiralia</taxon>
        <taxon>Lophotrochozoa</taxon>
        <taxon>Mollusca</taxon>
        <taxon>Cephalopoda</taxon>
        <taxon>Coleoidea</taxon>
        <taxon>Decapodiformes</taxon>
        <taxon>Sepiida</taxon>
        <taxon>Sepiina</taxon>
        <taxon>Sepiidae</taxon>
        <taxon>Acanthosepion</taxon>
    </lineage>
</organism>
<dbReference type="Proteomes" id="UP000597762">
    <property type="component" value="Unassembled WGS sequence"/>
</dbReference>
<sequence>MLICLLATRKKSRSSTATIRARPRIDEAVTSVYRPRGGENPAYSVTNDEANEWFSTRRPRVLNSLSRPSDCVYLPDTCSQGRQHWNSPESARSSTPEIDQQQMTIPPLDVPETGQTYQSGPPPPSPPPPLSQQSRQMDQINSNPYFLASAPPPYTPYAEDHPVNITSIERSLTLPVRNGTSYRVDYDYF</sequence>
<dbReference type="EMBL" id="CAHIKZ030002369">
    <property type="protein sequence ID" value="CAE1285972.1"/>
    <property type="molecule type" value="Genomic_DNA"/>
</dbReference>
<gene>
    <name evidence="2" type="ORF">SPHA_45723</name>
</gene>
<evidence type="ECO:0000256" key="1">
    <source>
        <dbReference type="SAM" id="MobiDB-lite"/>
    </source>
</evidence>